<dbReference type="CDD" id="cd23829">
    <property type="entry name" value="RWD_RWDD2"/>
    <property type="match status" value="1"/>
</dbReference>
<feature type="domain" description="RWD" evidence="1">
    <location>
        <begin position="17"/>
        <end position="140"/>
    </location>
</feature>
<proteinExistence type="predicted"/>
<dbReference type="PANTHER" id="PTHR15955:SF8">
    <property type="entry name" value="RWD DOMAIN-CONTAINING PROTEIN 2B-RELATED"/>
    <property type="match status" value="1"/>
</dbReference>
<dbReference type="CDD" id="cd24163">
    <property type="entry name" value="RWDD2_C"/>
    <property type="match status" value="1"/>
</dbReference>
<protein>
    <recommendedName>
        <fullName evidence="1">RWD domain-containing protein</fullName>
    </recommendedName>
</protein>
<name>A0AAD9NU06_RIDPI</name>
<dbReference type="InterPro" id="IPR059181">
    <property type="entry name" value="RWDD2A-B_C"/>
</dbReference>
<dbReference type="SUPFAM" id="SSF54495">
    <property type="entry name" value="UBC-like"/>
    <property type="match status" value="1"/>
</dbReference>
<dbReference type="PANTHER" id="PTHR15955">
    <property type="entry name" value="RWD DOMAIN CONTAINING PROTEIN 2"/>
    <property type="match status" value="1"/>
</dbReference>
<dbReference type="SMART" id="SM00591">
    <property type="entry name" value="RWD"/>
    <property type="match status" value="1"/>
</dbReference>
<evidence type="ECO:0000259" key="1">
    <source>
        <dbReference type="PROSITE" id="PS50908"/>
    </source>
</evidence>
<dbReference type="Pfam" id="PF05773">
    <property type="entry name" value="RWD"/>
    <property type="match status" value="1"/>
</dbReference>
<accession>A0AAD9NU06</accession>
<dbReference type="PIRSF" id="PIRSF038021">
    <property type="entry name" value="UCP038021_RWDD2"/>
    <property type="match status" value="1"/>
</dbReference>
<dbReference type="EMBL" id="JAODUO010000433">
    <property type="protein sequence ID" value="KAK2180656.1"/>
    <property type="molecule type" value="Genomic_DNA"/>
</dbReference>
<gene>
    <name evidence="2" type="ORF">NP493_433g02002</name>
</gene>
<dbReference type="PROSITE" id="PS50908">
    <property type="entry name" value="RWD"/>
    <property type="match status" value="1"/>
</dbReference>
<dbReference type="Gene3D" id="3.10.110.10">
    <property type="entry name" value="Ubiquitin Conjugating Enzyme"/>
    <property type="match status" value="1"/>
</dbReference>
<dbReference type="InterPro" id="IPR016135">
    <property type="entry name" value="UBQ-conjugating_enzyme/RWD"/>
</dbReference>
<dbReference type="InterPro" id="IPR006575">
    <property type="entry name" value="RWD_dom"/>
</dbReference>
<sequence length="307" mass="35894">MGDNSNDLCETLALQLAEVEMLASMYANDGELAMDDPTAVPDIQSFIDGNSEYSQLHSRIRFTLKLHVGDASKNELEVTCNLSHEYPRTVPDIFLRCTQLSRIEHQRLCEKLALYIAELDRDEICLGSIMQWLQEHTEDHIKVSQTEVAHHKPTNTQQPRTENIFCRMWIYSHHIYNKVKRKDILEYAHDLQLTGFCVPGKPGMVVIEGLNQNVEDFWQRIRRMTWKRIVMKEKQDQEIADGKTVDDYRKFEGFEEKWFEPRQVKGRRGAHMDRGMLFQYLDEHGFGYIFPIYFEVSGKQADDPVSD</sequence>
<organism evidence="2 3">
    <name type="scientific">Ridgeia piscesae</name>
    <name type="common">Tubeworm</name>
    <dbReference type="NCBI Taxonomy" id="27915"/>
    <lineage>
        <taxon>Eukaryota</taxon>
        <taxon>Metazoa</taxon>
        <taxon>Spiralia</taxon>
        <taxon>Lophotrochozoa</taxon>
        <taxon>Annelida</taxon>
        <taxon>Polychaeta</taxon>
        <taxon>Sedentaria</taxon>
        <taxon>Canalipalpata</taxon>
        <taxon>Sabellida</taxon>
        <taxon>Siboglinidae</taxon>
        <taxon>Ridgeia</taxon>
    </lineage>
</organism>
<evidence type="ECO:0000313" key="2">
    <source>
        <dbReference type="EMBL" id="KAK2180656.1"/>
    </source>
</evidence>
<dbReference type="Pfam" id="PF06544">
    <property type="entry name" value="Prp3_C"/>
    <property type="match status" value="1"/>
</dbReference>
<dbReference type="Proteomes" id="UP001209878">
    <property type="component" value="Unassembled WGS sequence"/>
</dbReference>
<dbReference type="InterPro" id="IPR017359">
    <property type="entry name" value="Phi-like"/>
</dbReference>
<evidence type="ECO:0000313" key="3">
    <source>
        <dbReference type="Proteomes" id="UP001209878"/>
    </source>
</evidence>
<reference evidence="2" key="1">
    <citation type="journal article" date="2023" name="Mol. Biol. Evol.">
        <title>Third-Generation Sequencing Reveals the Adaptive Role of the Epigenome in Three Deep-Sea Polychaetes.</title>
        <authorList>
            <person name="Perez M."/>
            <person name="Aroh O."/>
            <person name="Sun Y."/>
            <person name="Lan Y."/>
            <person name="Juniper S.K."/>
            <person name="Young C.R."/>
            <person name="Angers B."/>
            <person name="Qian P.Y."/>
        </authorList>
    </citation>
    <scope>NUCLEOTIDE SEQUENCE</scope>
    <source>
        <strain evidence="2">R07B-5</strain>
    </source>
</reference>
<dbReference type="AlphaFoldDB" id="A0AAD9NU06"/>
<keyword evidence="3" id="KW-1185">Reference proteome</keyword>
<comment type="caution">
    <text evidence="2">The sequence shown here is derived from an EMBL/GenBank/DDBJ whole genome shotgun (WGS) entry which is preliminary data.</text>
</comment>
<dbReference type="InterPro" id="IPR010541">
    <property type="entry name" value="Prp3_C"/>
</dbReference>